<reference evidence="2" key="1">
    <citation type="submission" date="2021-01" db="EMBL/GenBank/DDBJ databases">
        <authorList>
            <person name="Corre E."/>
            <person name="Pelletier E."/>
            <person name="Niang G."/>
            <person name="Scheremetjew M."/>
            <person name="Finn R."/>
            <person name="Kale V."/>
            <person name="Holt S."/>
            <person name="Cochrane G."/>
            <person name="Meng A."/>
            <person name="Brown T."/>
            <person name="Cohen L."/>
        </authorList>
    </citation>
    <scope>NUCLEOTIDE SEQUENCE</scope>
    <source>
        <strain evidence="2">CCMP219</strain>
    </source>
</reference>
<proteinExistence type="predicted"/>
<feature type="region of interest" description="Disordered" evidence="1">
    <location>
        <begin position="128"/>
        <end position="166"/>
    </location>
</feature>
<dbReference type="EMBL" id="HBEC01035502">
    <property type="protein sequence ID" value="CAD8302280.1"/>
    <property type="molecule type" value="Transcribed_RNA"/>
</dbReference>
<accession>A0A6U2IB14</accession>
<evidence type="ECO:0000313" key="3">
    <source>
        <dbReference type="EMBL" id="CAD8302283.1"/>
    </source>
</evidence>
<feature type="compositionally biased region" description="Low complexity" evidence="1">
    <location>
        <begin position="131"/>
        <end position="166"/>
    </location>
</feature>
<dbReference type="EMBL" id="HBEC01035505">
    <property type="protein sequence ID" value="CAD8302284.1"/>
    <property type="molecule type" value="Transcribed_RNA"/>
</dbReference>
<evidence type="ECO:0000313" key="4">
    <source>
        <dbReference type="EMBL" id="CAD8302284.1"/>
    </source>
</evidence>
<evidence type="ECO:0000313" key="2">
    <source>
        <dbReference type="EMBL" id="CAD8302280.1"/>
    </source>
</evidence>
<dbReference type="EMBL" id="HBEC01035506">
    <property type="protein sequence ID" value="CAD8302285.1"/>
    <property type="molecule type" value="Transcribed_RNA"/>
</dbReference>
<evidence type="ECO:0000313" key="5">
    <source>
        <dbReference type="EMBL" id="CAD8302285.1"/>
    </source>
</evidence>
<gene>
    <name evidence="2" type="ORF">CEUR00632_LOCUS16482</name>
    <name evidence="3" type="ORF">CEUR00632_LOCUS16483</name>
    <name evidence="4" type="ORF">CEUR00632_LOCUS16484</name>
    <name evidence="5" type="ORF">CEUR00632_LOCUS16485</name>
    <name evidence="6" type="ORF">CEUR00632_LOCUS16486</name>
</gene>
<protein>
    <submittedName>
        <fullName evidence="2">Uncharacterized protein</fullName>
    </submittedName>
</protein>
<evidence type="ECO:0000313" key="6">
    <source>
        <dbReference type="EMBL" id="CAD8302286.1"/>
    </source>
</evidence>
<organism evidence="2">
    <name type="scientific">Chlamydomonas euryale</name>
    <dbReference type="NCBI Taxonomy" id="1486919"/>
    <lineage>
        <taxon>Eukaryota</taxon>
        <taxon>Viridiplantae</taxon>
        <taxon>Chlorophyta</taxon>
        <taxon>core chlorophytes</taxon>
        <taxon>Chlorophyceae</taxon>
        <taxon>CS clade</taxon>
        <taxon>Chlamydomonadales</taxon>
        <taxon>Chlamydomonadaceae</taxon>
        <taxon>Chlamydomonas</taxon>
    </lineage>
</organism>
<dbReference type="EMBL" id="HBEC01035507">
    <property type="protein sequence ID" value="CAD8302286.1"/>
    <property type="molecule type" value="Transcribed_RNA"/>
</dbReference>
<name>A0A6U2IB14_9CHLO</name>
<sequence length="221" mass="21749">MLALRTQGDSAGKTCHTAANNGTAQGHHHARQTRGQIAAPALPAEGSVGSACACGSAAEGCCAAPGMPGSCMLPLRPLPLRPAARVGSGATLWRSPQPSASLPVMRLGGTCHFGLRSLQHHADHRFRDHAQQAAPAQGAPAAGASERGAGAAASAAGASSDSGAVGQQLGGGARNLAAGLDMDVVGRMTLAEAMQLMQSARSRGSNIGQAAAAAAALAAQQ</sequence>
<evidence type="ECO:0000256" key="1">
    <source>
        <dbReference type="SAM" id="MobiDB-lite"/>
    </source>
</evidence>
<feature type="region of interest" description="Disordered" evidence="1">
    <location>
        <begin position="1"/>
        <end position="34"/>
    </location>
</feature>
<dbReference type="AlphaFoldDB" id="A0A6U2IB14"/>
<dbReference type="EMBL" id="HBEC01035504">
    <property type="protein sequence ID" value="CAD8302283.1"/>
    <property type="molecule type" value="Transcribed_RNA"/>
</dbReference>